<dbReference type="EMBL" id="BNCO01000020">
    <property type="protein sequence ID" value="GIL55207.1"/>
    <property type="molecule type" value="Genomic_DNA"/>
</dbReference>
<keyword evidence="1" id="KW-0175">Coiled coil</keyword>
<evidence type="ECO:0000313" key="4">
    <source>
        <dbReference type="EMBL" id="GIL55207.1"/>
    </source>
</evidence>
<dbReference type="AlphaFoldDB" id="A0A8J4F2P1"/>
<organism evidence="4 5">
    <name type="scientific">Volvox africanus</name>
    <dbReference type="NCBI Taxonomy" id="51714"/>
    <lineage>
        <taxon>Eukaryota</taxon>
        <taxon>Viridiplantae</taxon>
        <taxon>Chlorophyta</taxon>
        <taxon>core chlorophytes</taxon>
        <taxon>Chlorophyceae</taxon>
        <taxon>CS clade</taxon>
        <taxon>Chlamydomonadales</taxon>
        <taxon>Volvocaceae</taxon>
        <taxon>Volvox</taxon>
    </lineage>
</organism>
<feature type="non-terminal residue" evidence="4">
    <location>
        <position position="1"/>
    </location>
</feature>
<feature type="region of interest" description="Disordered" evidence="2">
    <location>
        <begin position="312"/>
        <end position="332"/>
    </location>
</feature>
<comment type="caution">
    <text evidence="4">The sequence shown here is derived from an EMBL/GenBank/DDBJ whole genome shotgun (WGS) entry which is preliminary data.</text>
</comment>
<feature type="coiled-coil region" evidence="1">
    <location>
        <begin position="125"/>
        <end position="152"/>
    </location>
</feature>
<feature type="chain" id="PRO_5035285861" evidence="3">
    <location>
        <begin position="18"/>
        <end position="332"/>
    </location>
</feature>
<feature type="compositionally biased region" description="Polar residues" evidence="2">
    <location>
        <begin position="205"/>
        <end position="221"/>
    </location>
</feature>
<feature type="compositionally biased region" description="Gly residues" evidence="2">
    <location>
        <begin position="321"/>
        <end position="332"/>
    </location>
</feature>
<name>A0A8J4F2P1_9CHLO</name>
<dbReference type="Proteomes" id="UP000747399">
    <property type="component" value="Unassembled WGS sequence"/>
</dbReference>
<gene>
    <name evidence="4" type="ORF">Vafri_10788</name>
</gene>
<feature type="signal peptide" evidence="3">
    <location>
        <begin position="1"/>
        <end position="17"/>
    </location>
</feature>
<keyword evidence="3" id="KW-0732">Signal</keyword>
<protein>
    <submittedName>
        <fullName evidence="4">Uncharacterized protein</fullName>
    </submittedName>
</protein>
<sequence>KIISIWLVYLLIRRVLKMRKTGAKRVGGSPTTPQLTKKQIAERLQEAREGSNAEASTSTGPAEMAPKDEELTLSGVCLHFNKQIEQLRESIDRIFNEAVKGLRETNKETNKEMALNIQRQIEQLSSHYEQKFSALEQQLEGLRKEHTELSARIQEDNQGVLAKAMHEDRLLAYVPEEHIADIRGIVTEIIRQERPGTDIMFSITPRPQKQGGSETAVSAGTSAPGGQRPARPLRRMVDIRVHPADRRALATLGGILNRKYNITIMDALTRSGRELRQQRMATYIKLRDVEQVNPRWTRGADISIEKNGKRIPYDGPWVPSGGRGSGNGEGTH</sequence>
<accession>A0A8J4F2P1</accession>
<keyword evidence="5" id="KW-1185">Reference proteome</keyword>
<proteinExistence type="predicted"/>
<evidence type="ECO:0000256" key="1">
    <source>
        <dbReference type="SAM" id="Coils"/>
    </source>
</evidence>
<feature type="region of interest" description="Disordered" evidence="2">
    <location>
        <begin position="205"/>
        <end position="230"/>
    </location>
</feature>
<evidence type="ECO:0000256" key="2">
    <source>
        <dbReference type="SAM" id="MobiDB-lite"/>
    </source>
</evidence>
<evidence type="ECO:0000313" key="5">
    <source>
        <dbReference type="Proteomes" id="UP000747399"/>
    </source>
</evidence>
<reference evidence="4" key="1">
    <citation type="journal article" date="2021" name="Proc. Natl. Acad. Sci. U.S.A.">
        <title>Three genomes in the algal genus Volvox reveal the fate of a haploid sex-determining region after a transition to homothallism.</title>
        <authorList>
            <person name="Yamamoto K."/>
            <person name="Hamaji T."/>
            <person name="Kawai-Toyooka H."/>
            <person name="Matsuzaki R."/>
            <person name="Takahashi F."/>
            <person name="Nishimura Y."/>
            <person name="Kawachi M."/>
            <person name="Noguchi H."/>
            <person name="Minakuchi Y."/>
            <person name="Umen J.G."/>
            <person name="Toyoda A."/>
            <person name="Nozaki H."/>
        </authorList>
    </citation>
    <scope>NUCLEOTIDE SEQUENCE</scope>
    <source>
        <strain evidence="4">NIES-3780</strain>
    </source>
</reference>
<feature type="region of interest" description="Disordered" evidence="2">
    <location>
        <begin position="43"/>
        <end position="65"/>
    </location>
</feature>
<evidence type="ECO:0000256" key="3">
    <source>
        <dbReference type="SAM" id="SignalP"/>
    </source>
</evidence>